<dbReference type="InterPro" id="IPR009061">
    <property type="entry name" value="DNA-bd_dom_put_sf"/>
</dbReference>
<evidence type="ECO:0000313" key="2">
    <source>
        <dbReference type="EMBL" id="GAA3903610.1"/>
    </source>
</evidence>
<reference evidence="3" key="1">
    <citation type="journal article" date="2019" name="Int. J. Syst. Evol. Microbiol.">
        <title>The Global Catalogue of Microorganisms (GCM) 10K type strain sequencing project: providing services to taxonomists for standard genome sequencing and annotation.</title>
        <authorList>
            <consortium name="The Broad Institute Genomics Platform"/>
            <consortium name="The Broad Institute Genome Sequencing Center for Infectious Disease"/>
            <person name="Wu L."/>
            <person name="Ma J."/>
        </authorList>
    </citation>
    <scope>NUCLEOTIDE SEQUENCE [LARGE SCALE GENOMIC DNA]</scope>
    <source>
        <strain evidence="3">JCM 16956</strain>
    </source>
</reference>
<sequence>MSSKESTANGRNVSSELVVGKWFTTDELAGILNVNPSTLRRWRTARPPQGPPFVPVSDRVTLYSTHDVEHWLRSRRVVPGQAA</sequence>
<evidence type="ECO:0000313" key="3">
    <source>
        <dbReference type="Proteomes" id="UP001501000"/>
    </source>
</evidence>
<dbReference type="Pfam" id="PF12728">
    <property type="entry name" value="HTH_17"/>
    <property type="match status" value="1"/>
</dbReference>
<proteinExistence type="predicted"/>
<dbReference type="InterPro" id="IPR041657">
    <property type="entry name" value="HTH_17"/>
</dbReference>
<evidence type="ECO:0000259" key="1">
    <source>
        <dbReference type="Pfam" id="PF12728"/>
    </source>
</evidence>
<accession>A0ABP7LLW5</accession>
<dbReference type="SUPFAM" id="SSF46955">
    <property type="entry name" value="Putative DNA-binding domain"/>
    <property type="match status" value="1"/>
</dbReference>
<dbReference type="Gene3D" id="1.10.10.10">
    <property type="entry name" value="Winged helix-like DNA-binding domain superfamily/Winged helix DNA-binding domain"/>
    <property type="match status" value="1"/>
</dbReference>
<dbReference type="EMBL" id="BAABAJ010000003">
    <property type="protein sequence ID" value="GAA3903610.1"/>
    <property type="molecule type" value="Genomic_DNA"/>
</dbReference>
<protein>
    <recommendedName>
        <fullName evidence="1">Helix-turn-helix domain-containing protein</fullName>
    </recommendedName>
</protein>
<dbReference type="Proteomes" id="UP001501000">
    <property type="component" value="Unassembled WGS sequence"/>
</dbReference>
<comment type="caution">
    <text evidence="2">The sequence shown here is derived from an EMBL/GenBank/DDBJ whole genome shotgun (WGS) entry which is preliminary data.</text>
</comment>
<organism evidence="2 3">
    <name type="scientific">Streptomyces gulbargensis</name>
    <dbReference type="NCBI Taxonomy" id="364901"/>
    <lineage>
        <taxon>Bacteria</taxon>
        <taxon>Bacillati</taxon>
        <taxon>Actinomycetota</taxon>
        <taxon>Actinomycetes</taxon>
        <taxon>Kitasatosporales</taxon>
        <taxon>Streptomycetaceae</taxon>
        <taxon>Streptomyces</taxon>
    </lineage>
</organism>
<name>A0ABP7LLW5_9ACTN</name>
<dbReference type="InterPro" id="IPR036388">
    <property type="entry name" value="WH-like_DNA-bd_sf"/>
</dbReference>
<keyword evidence="3" id="KW-1185">Reference proteome</keyword>
<feature type="domain" description="Helix-turn-helix" evidence="1">
    <location>
        <begin position="22"/>
        <end position="76"/>
    </location>
</feature>
<dbReference type="RefSeq" id="WP_345279270.1">
    <property type="nucleotide sequence ID" value="NZ_BAABAJ010000003.1"/>
</dbReference>
<gene>
    <name evidence="2" type="ORF">GCM10022244_12280</name>
</gene>